<evidence type="ECO:0000313" key="2">
    <source>
        <dbReference type="EMBL" id="CAK9165388.1"/>
    </source>
</evidence>
<sequence>MLSSLKRAMESRKESEKEGVVKPSKRFRRLVKGQKKPEVGTSTLGTGVSDPPPAKLVDPHAEPIHLDCSITTEGDPF</sequence>
<comment type="caution">
    <text evidence="2">The sequence shown here is derived from an EMBL/GenBank/DDBJ whole genome shotgun (WGS) entry which is preliminary data.</text>
</comment>
<dbReference type="AlphaFoldDB" id="A0ABC8TDT7"/>
<protein>
    <submittedName>
        <fullName evidence="2">Uncharacterized protein</fullName>
    </submittedName>
</protein>
<name>A0ABC8TDT7_9AQUA</name>
<feature type="compositionally biased region" description="Basic and acidic residues" evidence="1">
    <location>
        <begin position="7"/>
        <end position="20"/>
    </location>
</feature>
<dbReference type="EMBL" id="CAUOFW020004391">
    <property type="protein sequence ID" value="CAK9165388.1"/>
    <property type="molecule type" value="Genomic_DNA"/>
</dbReference>
<evidence type="ECO:0000313" key="3">
    <source>
        <dbReference type="Proteomes" id="UP001642360"/>
    </source>
</evidence>
<accession>A0ABC8TDT7</accession>
<evidence type="ECO:0000256" key="1">
    <source>
        <dbReference type="SAM" id="MobiDB-lite"/>
    </source>
</evidence>
<feature type="compositionally biased region" description="Basic residues" evidence="1">
    <location>
        <begin position="23"/>
        <end position="34"/>
    </location>
</feature>
<keyword evidence="3" id="KW-1185">Reference proteome</keyword>
<organism evidence="2 3">
    <name type="scientific">Ilex paraguariensis</name>
    <name type="common">yerba mate</name>
    <dbReference type="NCBI Taxonomy" id="185542"/>
    <lineage>
        <taxon>Eukaryota</taxon>
        <taxon>Viridiplantae</taxon>
        <taxon>Streptophyta</taxon>
        <taxon>Embryophyta</taxon>
        <taxon>Tracheophyta</taxon>
        <taxon>Spermatophyta</taxon>
        <taxon>Magnoliopsida</taxon>
        <taxon>eudicotyledons</taxon>
        <taxon>Gunneridae</taxon>
        <taxon>Pentapetalae</taxon>
        <taxon>asterids</taxon>
        <taxon>campanulids</taxon>
        <taxon>Aquifoliales</taxon>
        <taxon>Aquifoliaceae</taxon>
        <taxon>Ilex</taxon>
    </lineage>
</organism>
<gene>
    <name evidence="2" type="ORF">ILEXP_LOCUS34561</name>
</gene>
<proteinExistence type="predicted"/>
<dbReference type="Proteomes" id="UP001642360">
    <property type="component" value="Unassembled WGS sequence"/>
</dbReference>
<reference evidence="2 3" key="1">
    <citation type="submission" date="2024-02" db="EMBL/GenBank/DDBJ databases">
        <authorList>
            <person name="Vignale AGUSTIN F."/>
            <person name="Sosa J E."/>
            <person name="Modenutti C."/>
        </authorList>
    </citation>
    <scope>NUCLEOTIDE SEQUENCE [LARGE SCALE GENOMIC DNA]</scope>
</reference>
<feature type="region of interest" description="Disordered" evidence="1">
    <location>
        <begin position="1"/>
        <end position="62"/>
    </location>
</feature>